<sequence>MVYHHFYLVTIIPVIASCGKLRHSHKYYDSNLKSSTSSLFSNLGGYDRLKTESVSPLPKTEESHEMLEPKTNSLFDMQYRTTTPPKSSFDNSFMSNLGLSLGLEAYPTLQYFPSSMTNYHSTLKRYISNFYDSIFNVLNNLEDQISRNGSSDIFHFSDAYF</sequence>
<name>A0A1R4AB14_BABMR</name>
<gene>
    <name evidence="1" type="ORF">BMR1_03g00090</name>
</gene>
<dbReference type="VEuPathDB" id="PiroplasmaDB:BMR1_03g00090"/>
<evidence type="ECO:0000313" key="2">
    <source>
        <dbReference type="Proteomes" id="UP000002899"/>
    </source>
</evidence>
<reference evidence="1 2" key="1">
    <citation type="journal article" date="2012" name="Nucleic Acids Res.">
        <title>Sequencing of the smallest Apicomplexan genome from the human pathogen Babesia microti.</title>
        <authorList>
            <person name="Cornillot E."/>
            <person name="Hadj-Kaddour K."/>
            <person name="Dassouli A."/>
            <person name="Noel B."/>
            <person name="Ranwez V."/>
            <person name="Vacherie B."/>
            <person name="Augagneur Y."/>
            <person name="Bres V."/>
            <person name="Duclos A."/>
            <person name="Randazzo S."/>
            <person name="Carcy B."/>
            <person name="Debierre-Grockiego F."/>
            <person name="Delbecq S."/>
            <person name="Moubri-Menage K."/>
            <person name="Shams-Eldin H."/>
            <person name="Usmani-Brown S."/>
            <person name="Bringaud F."/>
            <person name="Wincker P."/>
            <person name="Vivares C.P."/>
            <person name="Schwarz R.T."/>
            <person name="Schetters T.P."/>
            <person name="Krause P.J."/>
            <person name="Gorenflot A."/>
            <person name="Berry V."/>
            <person name="Barbe V."/>
            <person name="Ben Mamoun C."/>
        </authorList>
    </citation>
    <scope>NUCLEOTIDE SEQUENCE [LARGE SCALE GENOMIC DNA]</scope>
    <source>
        <strain evidence="1 2">RI</strain>
    </source>
</reference>
<organism evidence="1 2">
    <name type="scientific">Babesia microti (strain RI)</name>
    <dbReference type="NCBI Taxonomy" id="1133968"/>
    <lineage>
        <taxon>Eukaryota</taxon>
        <taxon>Sar</taxon>
        <taxon>Alveolata</taxon>
        <taxon>Apicomplexa</taxon>
        <taxon>Aconoidasida</taxon>
        <taxon>Piroplasmida</taxon>
        <taxon>Babesiidae</taxon>
        <taxon>Babesia</taxon>
    </lineage>
</organism>
<dbReference type="GeneID" id="24424653"/>
<keyword evidence="2" id="KW-1185">Reference proteome</keyword>
<proteinExistence type="predicted"/>
<accession>A0A1R4AB14</accession>
<dbReference type="AlphaFoldDB" id="A0A1R4AB14"/>
<reference evidence="1 2" key="2">
    <citation type="journal article" date="2013" name="PLoS ONE">
        <title>Whole genome mapping and re-organization of the nuclear and mitochondrial genomes of Babesia microti isolates.</title>
        <authorList>
            <person name="Cornillot E."/>
            <person name="Dassouli A."/>
            <person name="Garg A."/>
            <person name="Pachikara N."/>
            <person name="Randazzo S."/>
            <person name="Depoix D."/>
            <person name="Carcy B."/>
            <person name="Delbecq S."/>
            <person name="Frutos R."/>
            <person name="Silva J.C."/>
            <person name="Sutton R."/>
            <person name="Krause P.J."/>
            <person name="Mamoun C.B."/>
        </authorList>
    </citation>
    <scope>NUCLEOTIDE SEQUENCE [LARGE SCALE GENOMIC DNA]</scope>
    <source>
        <strain evidence="1 2">RI</strain>
    </source>
</reference>
<dbReference type="EMBL" id="LN871598">
    <property type="protein sequence ID" value="SJK86196.1"/>
    <property type="molecule type" value="Genomic_DNA"/>
</dbReference>
<dbReference type="Proteomes" id="UP000002899">
    <property type="component" value="Chromosome III"/>
</dbReference>
<dbReference type="RefSeq" id="XP_021338384.1">
    <property type="nucleotide sequence ID" value="XM_021481784.1"/>
</dbReference>
<protein>
    <submittedName>
        <fullName evidence="1">Uncharacterized protein</fullName>
    </submittedName>
</protein>
<evidence type="ECO:0000313" key="1">
    <source>
        <dbReference type="EMBL" id="SJK86196.1"/>
    </source>
</evidence>
<reference evidence="1 2" key="3">
    <citation type="journal article" date="2016" name="Sci. Rep.">
        <title>Genome-wide diversity and gene expression profiling of Babesia microti isolates identify polymorphic genes that mediate host-pathogen interactions.</title>
        <authorList>
            <person name="Silva J.C."/>
            <person name="Cornillot E."/>
            <person name="McCracken C."/>
            <person name="Usmani-Brown S."/>
            <person name="Dwivedi A."/>
            <person name="Ifeonu O.O."/>
            <person name="Crabtree J."/>
            <person name="Gotia H.T."/>
            <person name="Virji A.Z."/>
            <person name="Reynes C."/>
            <person name="Colinge J."/>
            <person name="Kumar V."/>
            <person name="Lawres L."/>
            <person name="Pazzi J.E."/>
            <person name="Pablo J.V."/>
            <person name="Hung C."/>
            <person name="Brancato J."/>
            <person name="Kumari P."/>
            <person name="Orvis J."/>
            <person name="Tretina K."/>
            <person name="Chibucos M."/>
            <person name="Ott S."/>
            <person name="Sadzewicz L."/>
            <person name="Sengamalay N."/>
            <person name="Shetty A.C."/>
            <person name="Su Q."/>
            <person name="Tallon L."/>
            <person name="Fraser C.M."/>
            <person name="Frutos R."/>
            <person name="Molina D.M."/>
            <person name="Krause P.J."/>
            <person name="Ben Mamoun C."/>
        </authorList>
    </citation>
    <scope>NUCLEOTIDE SEQUENCE [LARGE SCALE GENOMIC DNA]</scope>
    <source>
        <strain evidence="1 2">RI</strain>
    </source>
</reference>
<dbReference type="KEGG" id="bmic:BMR1_03g00090"/>